<gene>
    <name evidence="1" type="ORF">CIHG_03488</name>
</gene>
<dbReference type="Proteomes" id="UP000054563">
    <property type="component" value="Unassembled WGS sequence"/>
</dbReference>
<organism evidence="1 2">
    <name type="scientific">Coccidioides immitis H538.4</name>
    <dbReference type="NCBI Taxonomy" id="396776"/>
    <lineage>
        <taxon>Eukaryota</taxon>
        <taxon>Fungi</taxon>
        <taxon>Dikarya</taxon>
        <taxon>Ascomycota</taxon>
        <taxon>Pezizomycotina</taxon>
        <taxon>Eurotiomycetes</taxon>
        <taxon>Eurotiomycetidae</taxon>
        <taxon>Onygenales</taxon>
        <taxon>Onygenaceae</taxon>
        <taxon>Coccidioides</taxon>
    </lineage>
</organism>
<dbReference type="EMBL" id="DS016990">
    <property type="protein sequence ID" value="KMU85958.1"/>
    <property type="molecule type" value="Genomic_DNA"/>
</dbReference>
<dbReference type="AlphaFoldDB" id="A0A0J8UF35"/>
<sequence>MRVVLVRTWTAVFEVHDMPPKSCRTEESMPIPERGPYVLRKLHQHPYKCALCGVSNGLLASHSHFISGRVGVCWEFLIGLPRLPGIMLGFPSLTRCWGCWFGNLLEIPDRVFLPARKGGVKKTVANHSFRPLHRGRETLGINPGRVISALTNVANFWDPAPTRGCNPGGWTH</sequence>
<dbReference type="VEuPathDB" id="FungiDB:CIHG_03488"/>
<accession>A0A0J8UF35</accession>
<protein>
    <submittedName>
        <fullName evidence="1">Uncharacterized protein</fullName>
    </submittedName>
</protein>
<proteinExistence type="predicted"/>
<reference evidence="2" key="1">
    <citation type="journal article" date="2010" name="Genome Res.">
        <title>Population genomic sequencing of Coccidioides fungi reveals recent hybridization and transposon control.</title>
        <authorList>
            <person name="Neafsey D.E."/>
            <person name="Barker B.M."/>
            <person name="Sharpton T.J."/>
            <person name="Stajich J.E."/>
            <person name="Park D.J."/>
            <person name="Whiston E."/>
            <person name="Hung C.-Y."/>
            <person name="McMahan C."/>
            <person name="White J."/>
            <person name="Sykes S."/>
            <person name="Heiman D."/>
            <person name="Young S."/>
            <person name="Zeng Q."/>
            <person name="Abouelleil A."/>
            <person name="Aftuck L."/>
            <person name="Bessette D."/>
            <person name="Brown A."/>
            <person name="FitzGerald M."/>
            <person name="Lui A."/>
            <person name="Macdonald J.P."/>
            <person name="Priest M."/>
            <person name="Orbach M.J."/>
            <person name="Galgiani J.N."/>
            <person name="Kirkland T.N."/>
            <person name="Cole G.T."/>
            <person name="Birren B.W."/>
            <person name="Henn M.R."/>
            <person name="Taylor J.W."/>
            <person name="Rounsley S.D."/>
        </authorList>
    </citation>
    <scope>NUCLEOTIDE SEQUENCE [LARGE SCALE GENOMIC DNA]</scope>
    <source>
        <strain evidence="2">H538.4</strain>
    </source>
</reference>
<evidence type="ECO:0000313" key="1">
    <source>
        <dbReference type="EMBL" id="KMU85958.1"/>
    </source>
</evidence>
<evidence type="ECO:0000313" key="2">
    <source>
        <dbReference type="Proteomes" id="UP000054563"/>
    </source>
</evidence>
<name>A0A0J8UF35_COCIT</name>